<evidence type="ECO:0000256" key="2">
    <source>
        <dbReference type="SAM" id="Phobius"/>
    </source>
</evidence>
<feature type="compositionally biased region" description="Low complexity" evidence="1">
    <location>
        <begin position="18"/>
        <end position="27"/>
    </location>
</feature>
<feature type="region of interest" description="Disordered" evidence="1">
    <location>
        <begin position="93"/>
        <end position="118"/>
    </location>
</feature>
<keyword evidence="2" id="KW-0472">Membrane</keyword>
<dbReference type="AlphaFoldDB" id="A0A6V8L1M9"/>
<accession>A0A6V8L1M9</accession>
<reference evidence="3 4" key="1">
    <citation type="submission" date="2020-03" db="EMBL/GenBank/DDBJ databases">
        <title>Whole genome shotgun sequence of Phytohabitans rumicis NBRC 108638.</title>
        <authorList>
            <person name="Komaki H."/>
            <person name="Tamura T."/>
        </authorList>
    </citation>
    <scope>NUCLEOTIDE SEQUENCE [LARGE SCALE GENOMIC DNA]</scope>
    <source>
        <strain evidence="3 4">NBRC 108638</strain>
    </source>
</reference>
<feature type="compositionally biased region" description="Low complexity" evidence="1">
    <location>
        <begin position="1"/>
        <end position="11"/>
    </location>
</feature>
<feature type="transmembrane region" description="Helical" evidence="2">
    <location>
        <begin position="226"/>
        <end position="247"/>
    </location>
</feature>
<comment type="caution">
    <text evidence="3">The sequence shown here is derived from an EMBL/GenBank/DDBJ whole genome shotgun (WGS) entry which is preliminary data.</text>
</comment>
<feature type="compositionally biased region" description="Basic residues" evidence="1">
    <location>
        <begin position="108"/>
        <end position="117"/>
    </location>
</feature>
<evidence type="ECO:0000256" key="1">
    <source>
        <dbReference type="SAM" id="MobiDB-lite"/>
    </source>
</evidence>
<evidence type="ECO:0000313" key="3">
    <source>
        <dbReference type="EMBL" id="GFJ91192.1"/>
    </source>
</evidence>
<feature type="region of interest" description="Disordered" evidence="1">
    <location>
        <begin position="1"/>
        <end position="56"/>
    </location>
</feature>
<feature type="transmembrane region" description="Helical" evidence="2">
    <location>
        <begin position="259"/>
        <end position="276"/>
    </location>
</feature>
<feature type="compositionally biased region" description="Low complexity" evidence="1">
    <location>
        <begin position="37"/>
        <end position="56"/>
    </location>
</feature>
<reference evidence="3 4" key="2">
    <citation type="submission" date="2020-03" db="EMBL/GenBank/DDBJ databases">
        <authorList>
            <person name="Ichikawa N."/>
            <person name="Kimura A."/>
            <person name="Kitahashi Y."/>
            <person name="Uohara A."/>
        </authorList>
    </citation>
    <scope>NUCLEOTIDE SEQUENCE [LARGE SCALE GENOMIC DNA]</scope>
    <source>
        <strain evidence="3 4">NBRC 108638</strain>
    </source>
</reference>
<feature type="transmembrane region" description="Helical" evidence="2">
    <location>
        <begin position="120"/>
        <end position="139"/>
    </location>
</feature>
<evidence type="ECO:0000313" key="4">
    <source>
        <dbReference type="Proteomes" id="UP000482960"/>
    </source>
</evidence>
<keyword evidence="4" id="KW-1185">Reference proteome</keyword>
<name>A0A6V8L1M9_9ACTN</name>
<proteinExistence type="predicted"/>
<keyword evidence="2" id="KW-0812">Transmembrane</keyword>
<gene>
    <name evidence="3" type="ORF">Prum_048340</name>
</gene>
<sequence>MSETASASEAAPAPPTPESETAVEPEPAVEPTPEAPAEPVATTPEPAADAEPVAEPHAEPVTAALEVRETVRLAVPERVVAIVDDERPFWMPVQEMPRGSARPPQRVRPGRPPKPPRRPATGLIALLVFGLLATFFAWVSAEPLWLAVGHGKTGTATVTECTGAGVGQRCLGEFTATSGAFTAERVRLLGVGEQRDAGTTVAARMVAADSARAYVDAATSVLHLRWGLGMALVLLCGAGIAWSTGALRLETRRARRQAAALSVAAPVLVAVAFLAATF</sequence>
<organism evidence="3 4">
    <name type="scientific">Phytohabitans rumicis</name>
    <dbReference type="NCBI Taxonomy" id="1076125"/>
    <lineage>
        <taxon>Bacteria</taxon>
        <taxon>Bacillati</taxon>
        <taxon>Actinomycetota</taxon>
        <taxon>Actinomycetes</taxon>
        <taxon>Micromonosporales</taxon>
        <taxon>Micromonosporaceae</taxon>
    </lineage>
</organism>
<keyword evidence="2" id="KW-1133">Transmembrane helix</keyword>
<dbReference type="EMBL" id="BLPG01000001">
    <property type="protein sequence ID" value="GFJ91192.1"/>
    <property type="molecule type" value="Genomic_DNA"/>
</dbReference>
<dbReference type="Proteomes" id="UP000482960">
    <property type="component" value="Unassembled WGS sequence"/>
</dbReference>
<protein>
    <submittedName>
        <fullName evidence="3">Uncharacterized protein</fullName>
    </submittedName>
</protein>